<keyword evidence="3" id="KW-1185">Reference proteome</keyword>
<evidence type="ECO:0000313" key="3">
    <source>
        <dbReference type="Proteomes" id="UP001202328"/>
    </source>
</evidence>
<accession>A0AAD4XTN0</accession>
<feature type="transmembrane region" description="Helical" evidence="1">
    <location>
        <begin position="77"/>
        <end position="97"/>
    </location>
</feature>
<evidence type="ECO:0000313" key="2">
    <source>
        <dbReference type="EMBL" id="KAI3944188.1"/>
    </source>
</evidence>
<organism evidence="2 3">
    <name type="scientific">Papaver atlanticum</name>
    <dbReference type="NCBI Taxonomy" id="357466"/>
    <lineage>
        <taxon>Eukaryota</taxon>
        <taxon>Viridiplantae</taxon>
        <taxon>Streptophyta</taxon>
        <taxon>Embryophyta</taxon>
        <taxon>Tracheophyta</taxon>
        <taxon>Spermatophyta</taxon>
        <taxon>Magnoliopsida</taxon>
        <taxon>Ranunculales</taxon>
        <taxon>Papaveraceae</taxon>
        <taxon>Papaveroideae</taxon>
        <taxon>Papaver</taxon>
    </lineage>
</organism>
<comment type="caution">
    <text evidence="2">The sequence shown here is derived from an EMBL/GenBank/DDBJ whole genome shotgun (WGS) entry which is preliminary data.</text>
</comment>
<name>A0AAD4XTN0_9MAGN</name>
<reference evidence="2" key="1">
    <citation type="submission" date="2022-04" db="EMBL/GenBank/DDBJ databases">
        <title>A functionally conserved STORR gene fusion in Papaver species that diverged 16.8 million years ago.</title>
        <authorList>
            <person name="Catania T."/>
        </authorList>
    </citation>
    <scope>NUCLEOTIDE SEQUENCE</scope>
    <source>
        <strain evidence="2">S-188037</strain>
    </source>
</reference>
<sequence>MNPDFEPVAAIGIEIWTMQDEKQKADEAAAGDSDGNLSEFQKRIFEVLYKFANLPFLADYKLKIYDSIEKGEKQLNITIGILVSVALVMLTIFYRILFGGKKVKRRVIHFRWEDSPKSGRGYLSLV</sequence>
<evidence type="ECO:0000256" key="1">
    <source>
        <dbReference type="SAM" id="Phobius"/>
    </source>
</evidence>
<keyword evidence="1" id="KW-1133">Transmembrane helix</keyword>
<proteinExistence type="predicted"/>
<dbReference type="Proteomes" id="UP001202328">
    <property type="component" value="Unassembled WGS sequence"/>
</dbReference>
<keyword evidence="1" id="KW-0472">Membrane</keyword>
<keyword evidence="1" id="KW-0812">Transmembrane</keyword>
<dbReference type="EMBL" id="JAJJMB010004060">
    <property type="protein sequence ID" value="KAI3944188.1"/>
    <property type="molecule type" value="Genomic_DNA"/>
</dbReference>
<protein>
    <submittedName>
        <fullName evidence="2">Uncharacterized protein</fullName>
    </submittedName>
</protein>
<dbReference type="AlphaFoldDB" id="A0AAD4XTN0"/>
<gene>
    <name evidence="2" type="ORF">MKW98_016418</name>
</gene>